<evidence type="ECO:0000256" key="15">
    <source>
        <dbReference type="ARBA" id="ARBA00032605"/>
    </source>
</evidence>
<evidence type="ECO:0000256" key="9">
    <source>
        <dbReference type="ARBA" id="ARBA00022679"/>
    </source>
</evidence>
<dbReference type="HAMAP" id="MF_00719">
    <property type="entry name" value="CobS"/>
    <property type="match status" value="1"/>
</dbReference>
<dbReference type="PANTHER" id="PTHR34148">
    <property type="entry name" value="ADENOSYLCOBINAMIDE-GDP RIBAZOLETRANSFERASE"/>
    <property type="match status" value="1"/>
</dbReference>
<evidence type="ECO:0000256" key="6">
    <source>
        <dbReference type="ARBA" id="ARBA00015850"/>
    </source>
</evidence>
<gene>
    <name evidence="19" type="primary">cobS</name>
    <name evidence="20" type="ORF">C7382_102167</name>
</gene>
<comment type="similarity">
    <text evidence="4 19">Belongs to the CobS family.</text>
</comment>
<accession>A0A2U1FPT8</accession>
<evidence type="ECO:0000256" key="3">
    <source>
        <dbReference type="ARBA" id="ARBA00004663"/>
    </source>
</evidence>
<comment type="pathway">
    <text evidence="3 19">Cofactor biosynthesis; adenosylcobalamin biosynthesis; adenosylcobalamin from cob(II)yrinate a,c-diamide: step 7/7.</text>
</comment>
<keyword evidence="10 19" id="KW-0812">Transmembrane</keyword>
<proteinExistence type="inferred from homology"/>
<dbReference type="GO" id="GO:0009236">
    <property type="term" value="P:cobalamin biosynthetic process"/>
    <property type="evidence" value="ECO:0007669"/>
    <property type="project" value="UniProtKB-UniRule"/>
</dbReference>
<evidence type="ECO:0000256" key="7">
    <source>
        <dbReference type="ARBA" id="ARBA00022475"/>
    </source>
</evidence>
<comment type="catalytic activity">
    <reaction evidence="17 19">
        <text>alpha-ribazole + adenosylcob(III)inamide-GDP = adenosylcob(III)alamin + GMP + H(+)</text>
        <dbReference type="Rhea" id="RHEA:16049"/>
        <dbReference type="ChEBI" id="CHEBI:10329"/>
        <dbReference type="ChEBI" id="CHEBI:15378"/>
        <dbReference type="ChEBI" id="CHEBI:18408"/>
        <dbReference type="ChEBI" id="CHEBI:58115"/>
        <dbReference type="ChEBI" id="CHEBI:60487"/>
        <dbReference type="EC" id="2.7.8.26"/>
    </reaction>
</comment>
<evidence type="ECO:0000313" key="21">
    <source>
        <dbReference type="Proteomes" id="UP000245462"/>
    </source>
</evidence>
<name>A0A2U1FPT8_9PORP</name>
<keyword evidence="8 19" id="KW-0169">Cobalamin biosynthesis</keyword>
<sequence length="257" mass="28653">MAQQTKTYHHILAAFMLLTRLPLWRVVRVTDTAFRRATDYWSLVGWLTAGTMVVIYWLSMLIGLPTIVAIILALLSRLILTGAFHEDGLGDFFDGFGAGGSRERILRIMKDSHTGSYGILAFVIYYALAIHSLAALPPNLTLIILGVGDPFCKLVASQLINTTPYARQVEESKIETVYKRMSIPTIIFSFAAGAFPLFLFLPMYYWPAILIPVLIFVALRQLMMRKIGGYTGDCCGATFLLCELGLWLGVLMMSRGQ</sequence>
<feature type="transmembrane region" description="Helical" evidence="19">
    <location>
        <begin position="44"/>
        <end position="75"/>
    </location>
</feature>
<comment type="function">
    <text evidence="14 19">Joins adenosylcobinamide-GDP and alpha-ribazole to generate adenosylcobalamin (Ado-cobalamin). Also synthesizes adenosylcobalamin 5'-phosphate from adenosylcobinamide-GDP and alpha-ribazole 5'-phosphate.</text>
</comment>
<organism evidence="20 21">
    <name type="scientific">Porphyromonas loveana</name>
    <dbReference type="NCBI Taxonomy" id="1884669"/>
    <lineage>
        <taxon>Bacteria</taxon>
        <taxon>Pseudomonadati</taxon>
        <taxon>Bacteroidota</taxon>
        <taxon>Bacteroidia</taxon>
        <taxon>Bacteroidales</taxon>
        <taxon>Porphyromonadaceae</taxon>
        <taxon>Porphyromonas</taxon>
    </lineage>
</organism>
<dbReference type="PANTHER" id="PTHR34148:SF1">
    <property type="entry name" value="ADENOSYLCOBINAMIDE-GDP RIBAZOLETRANSFERASE"/>
    <property type="match status" value="1"/>
</dbReference>
<evidence type="ECO:0000256" key="2">
    <source>
        <dbReference type="ARBA" id="ARBA00004651"/>
    </source>
</evidence>
<keyword evidence="7 19" id="KW-1003">Cell membrane</keyword>
<keyword evidence="21" id="KW-1185">Reference proteome</keyword>
<evidence type="ECO:0000256" key="14">
    <source>
        <dbReference type="ARBA" id="ARBA00025228"/>
    </source>
</evidence>
<evidence type="ECO:0000256" key="11">
    <source>
        <dbReference type="ARBA" id="ARBA00022842"/>
    </source>
</evidence>
<feature type="transmembrane region" description="Helical" evidence="19">
    <location>
        <begin position="114"/>
        <end position="134"/>
    </location>
</feature>
<evidence type="ECO:0000256" key="5">
    <source>
        <dbReference type="ARBA" id="ARBA00013200"/>
    </source>
</evidence>
<reference evidence="20 21" key="1">
    <citation type="submission" date="2018-04" db="EMBL/GenBank/DDBJ databases">
        <title>Genomic Encyclopedia of Type Strains, Phase IV (KMG-IV): sequencing the most valuable type-strain genomes for metagenomic binning, comparative biology and taxonomic classification.</title>
        <authorList>
            <person name="Goeker M."/>
        </authorList>
    </citation>
    <scope>NUCLEOTIDE SEQUENCE [LARGE SCALE GENOMIC DNA]</scope>
    <source>
        <strain evidence="20 21">DSM 28520</strain>
    </source>
</reference>
<dbReference type="Pfam" id="PF02654">
    <property type="entry name" value="CobS"/>
    <property type="match status" value="1"/>
</dbReference>
<dbReference type="RefSeq" id="WP_116678609.1">
    <property type="nucleotide sequence ID" value="NZ_JBGZHV010000044.1"/>
</dbReference>
<dbReference type="InterPro" id="IPR003805">
    <property type="entry name" value="CobS"/>
</dbReference>
<keyword evidence="9 19" id="KW-0808">Transferase</keyword>
<dbReference type="GO" id="GO:0008818">
    <property type="term" value="F:cobalamin 5'-phosphate synthase activity"/>
    <property type="evidence" value="ECO:0007669"/>
    <property type="project" value="UniProtKB-UniRule"/>
</dbReference>
<evidence type="ECO:0000313" key="20">
    <source>
        <dbReference type="EMBL" id="PVZ14122.1"/>
    </source>
</evidence>
<comment type="cofactor">
    <cofactor evidence="1 19">
        <name>Mg(2+)</name>
        <dbReference type="ChEBI" id="CHEBI:18420"/>
    </cofactor>
</comment>
<dbReference type="GO" id="GO:0005886">
    <property type="term" value="C:plasma membrane"/>
    <property type="evidence" value="ECO:0007669"/>
    <property type="project" value="UniProtKB-SubCell"/>
</dbReference>
<evidence type="ECO:0000256" key="10">
    <source>
        <dbReference type="ARBA" id="ARBA00022692"/>
    </source>
</evidence>
<keyword evidence="11 19" id="KW-0460">Magnesium</keyword>
<dbReference type="OrthoDB" id="9794626at2"/>
<feature type="transmembrane region" description="Helical" evidence="19">
    <location>
        <begin position="7"/>
        <end position="24"/>
    </location>
</feature>
<dbReference type="EC" id="2.7.8.26" evidence="5 19"/>
<evidence type="ECO:0000256" key="19">
    <source>
        <dbReference type="HAMAP-Rule" id="MF_00719"/>
    </source>
</evidence>
<evidence type="ECO:0000256" key="18">
    <source>
        <dbReference type="ARBA" id="ARBA00049504"/>
    </source>
</evidence>
<keyword evidence="13 19" id="KW-0472">Membrane</keyword>
<dbReference type="EMBL" id="QEKY01000002">
    <property type="protein sequence ID" value="PVZ14122.1"/>
    <property type="molecule type" value="Genomic_DNA"/>
</dbReference>
<protein>
    <recommendedName>
        <fullName evidence="6 19">Adenosylcobinamide-GDP ribazoletransferase</fullName>
        <ecNumber evidence="5 19">2.7.8.26</ecNumber>
    </recommendedName>
    <alternativeName>
        <fullName evidence="16 19">Cobalamin synthase</fullName>
    </alternativeName>
    <alternativeName>
        <fullName evidence="15 19">Cobalamin-5'-phosphate synthase</fullName>
    </alternativeName>
</protein>
<comment type="catalytic activity">
    <reaction evidence="18 19">
        <text>alpha-ribazole 5'-phosphate + adenosylcob(III)inamide-GDP = adenosylcob(III)alamin 5'-phosphate + GMP + H(+)</text>
        <dbReference type="Rhea" id="RHEA:23560"/>
        <dbReference type="ChEBI" id="CHEBI:15378"/>
        <dbReference type="ChEBI" id="CHEBI:57918"/>
        <dbReference type="ChEBI" id="CHEBI:58115"/>
        <dbReference type="ChEBI" id="CHEBI:60487"/>
        <dbReference type="ChEBI" id="CHEBI:60493"/>
        <dbReference type="EC" id="2.7.8.26"/>
    </reaction>
</comment>
<comment type="subcellular location">
    <subcellularLocation>
        <location evidence="2 19">Cell membrane</location>
        <topology evidence="2 19">Multi-pass membrane protein</topology>
    </subcellularLocation>
</comment>
<keyword evidence="12 19" id="KW-1133">Transmembrane helix</keyword>
<dbReference type="AlphaFoldDB" id="A0A2U1FPT8"/>
<dbReference type="GO" id="GO:0051073">
    <property type="term" value="F:adenosylcobinamide-GDP ribazoletransferase activity"/>
    <property type="evidence" value="ECO:0007669"/>
    <property type="project" value="UniProtKB-UniRule"/>
</dbReference>
<evidence type="ECO:0000256" key="17">
    <source>
        <dbReference type="ARBA" id="ARBA00048623"/>
    </source>
</evidence>
<evidence type="ECO:0000256" key="4">
    <source>
        <dbReference type="ARBA" id="ARBA00010561"/>
    </source>
</evidence>
<evidence type="ECO:0000256" key="12">
    <source>
        <dbReference type="ARBA" id="ARBA00022989"/>
    </source>
</evidence>
<dbReference type="Proteomes" id="UP000245462">
    <property type="component" value="Unassembled WGS sequence"/>
</dbReference>
<evidence type="ECO:0000256" key="16">
    <source>
        <dbReference type="ARBA" id="ARBA00032853"/>
    </source>
</evidence>
<dbReference type="UniPathway" id="UPA00148">
    <property type="reaction ID" value="UER00238"/>
</dbReference>
<dbReference type="GeneID" id="94550054"/>
<feature type="transmembrane region" description="Helical" evidence="19">
    <location>
        <begin position="204"/>
        <end position="222"/>
    </location>
</feature>
<comment type="caution">
    <text evidence="20">The sequence shown here is derived from an EMBL/GenBank/DDBJ whole genome shotgun (WGS) entry which is preliminary data.</text>
</comment>
<evidence type="ECO:0000256" key="13">
    <source>
        <dbReference type="ARBA" id="ARBA00023136"/>
    </source>
</evidence>
<evidence type="ECO:0000256" key="1">
    <source>
        <dbReference type="ARBA" id="ARBA00001946"/>
    </source>
</evidence>
<evidence type="ECO:0000256" key="8">
    <source>
        <dbReference type="ARBA" id="ARBA00022573"/>
    </source>
</evidence>